<dbReference type="InterPro" id="IPR003699">
    <property type="entry name" value="QueA"/>
</dbReference>
<evidence type="ECO:0000256" key="3">
    <source>
        <dbReference type="ARBA" id="ARBA00022691"/>
    </source>
</evidence>
<dbReference type="InterPro" id="IPR042118">
    <property type="entry name" value="QueA_dom1"/>
</dbReference>
<comment type="subunit">
    <text evidence="5">Monomer.</text>
</comment>
<reference evidence="7" key="1">
    <citation type="journal article" date="2019" name="Int. J. Syst. Evol. Microbiol.">
        <title>The Global Catalogue of Microorganisms (GCM) 10K type strain sequencing project: providing services to taxonomists for standard genome sequencing and annotation.</title>
        <authorList>
            <consortium name="The Broad Institute Genomics Platform"/>
            <consortium name="The Broad Institute Genome Sequencing Center for Infectious Disease"/>
            <person name="Wu L."/>
            <person name="Ma J."/>
        </authorList>
    </citation>
    <scope>NUCLEOTIDE SEQUENCE [LARGE SCALE GENOMIC DNA]</scope>
    <source>
        <strain evidence="7">CGMCC 1.15111</strain>
    </source>
</reference>
<dbReference type="Gene3D" id="3.40.1780.10">
    <property type="entry name" value="QueA-like"/>
    <property type="match status" value="1"/>
</dbReference>
<sequence length="402" mass="45765">MRIPEAPDLKKINYDLAPEKIAKYPLAKRDESKLLVYNGGTIEDRQFKELPELLDPSTSLFFNNTKVIPARLFFSKDTGAQIEIFLLNPISPTHIISLMMETTETVVWECMVGNFKKWKEGTTLRRQLVHHGQPFTIEASIVNRESKQIAFSWSDPNLSFAEVVELCGKVPLPPYLNREDEPEDKDRYQTVYSKHEGAVAAPTAGLHFTDEVLQKLEKQGTTLNYLTLHVSAGTFQPIKTSDAREHPMHSEQVEVSKEAIKALVTAKKVIAVGTTSMRTLESLYWYGVRLMKGVTEFSIGKLEPYEHEESLPDRKIVFEYMLDWMTSNSVEIISGKTEIFIIPGYEFRVCDGLITNFHQPGSTLMLLVWAFIGEDWKAVYDHALSSNYRFLSYGDSSLLLPQ</sequence>
<evidence type="ECO:0000256" key="2">
    <source>
        <dbReference type="ARBA" id="ARBA00022679"/>
    </source>
</evidence>
<comment type="similarity">
    <text evidence="5">Belongs to the QueA family.</text>
</comment>
<comment type="catalytic activity">
    <reaction evidence="5">
        <text>7-aminomethyl-7-carbaguanosine(34) in tRNA + S-adenosyl-L-methionine = epoxyqueuosine(34) in tRNA + adenine + L-methionine + 2 H(+)</text>
        <dbReference type="Rhea" id="RHEA:32155"/>
        <dbReference type="Rhea" id="RHEA-COMP:10342"/>
        <dbReference type="Rhea" id="RHEA-COMP:18582"/>
        <dbReference type="ChEBI" id="CHEBI:15378"/>
        <dbReference type="ChEBI" id="CHEBI:16708"/>
        <dbReference type="ChEBI" id="CHEBI:57844"/>
        <dbReference type="ChEBI" id="CHEBI:59789"/>
        <dbReference type="ChEBI" id="CHEBI:82833"/>
        <dbReference type="ChEBI" id="CHEBI:194443"/>
        <dbReference type="EC" id="2.4.99.17"/>
    </reaction>
</comment>
<comment type="pathway">
    <text evidence="5">tRNA modification; tRNA-queuosine biosynthesis.</text>
</comment>
<evidence type="ECO:0000256" key="4">
    <source>
        <dbReference type="ARBA" id="ARBA00022785"/>
    </source>
</evidence>
<dbReference type="Gene3D" id="2.40.10.240">
    <property type="entry name" value="QueA-like"/>
    <property type="match status" value="1"/>
</dbReference>
<dbReference type="PANTHER" id="PTHR30307">
    <property type="entry name" value="S-ADENOSYLMETHIONINE:TRNA RIBOSYLTRANSFERASE-ISOMERASE"/>
    <property type="match status" value="1"/>
</dbReference>
<keyword evidence="3 5" id="KW-0949">S-adenosyl-L-methionine</keyword>
<comment type="caution">
    <text evidence="6">The sequence shown here is derived from an EMBL/GenBank/DDBJ whole genome shotgun (WGS) entry which is preliminary data.</text>
</comment>
<dbReference type="EMBL" id="BNAG01000003">
    <property type="protein sequence ID" value="GHE69249.1"/>
    <property type="molecule type" value="Genomic_DNA"/>
</dbReference>
<dbReference type="SUPFAM" id="SSF111337">
    <property type="entry name" value="QueA-like"/>
    <property type="match status" value="1"/>
</dbReference>
<dbReference type="PANTHER" id="PTHR30307:SF0">
    <property type="entry name" value="S-ADENOSYLMETHIONINE:TRNA RIBOSYLTRANSFERASE-ISOMERASE"/>
    <property type="match status" value="1"/>
</dbReference>
<comment type="subcellular location">
    <subcellularLocation>
        <location evidence="5">Cytoplasm</location>
    </subcellularLocation>
</comment>
<organism evidence="6 7">
    <name type="scientific">Roseivirga thermotolerans</name>
    <dbReference type="NCBI Taxonomy" id="1758176"/>
    <lineage>
        <taxon>Bacteria</taxon>
        <taxon>Pseudomonadati</taxon>
        <taxon>Bacteroidota</taxon>
        <taxon>Cytophagia</taxon>
        <taxon>Cytophagales</taxon>
        <taxon>Roseivirgaceae</taxon>
        <taxon>Roseivirga</taxon>
    </lineage>
</organism>
<keyword evidence="1 5" id="KW-0963">Cytoplasm</keyword>
<dbReference type="Proteomes" id="UP000658258">
    <property type="component" value="Unassembled WGS sequence"/>
</dbReference>
<dbReference type="InterPro" id="IPR036100">
    <property type="entry name" value="QueA_sf"/>
</dbReference>
<evidence type="ECO:0000256" key="5">
    <source>
        <dbReference type="HAMAP-Rule" id="MF_00113"/>
    </source>
</evidence>
<dbReference type="InterPro" id="IPR042119">
    <property type="entry name" value="QueA_dom2"/>
</dbReference>
<accession>A0ABQ3IAK5</accession>
<name>A0ABQ3IAK5_9BACT</name>
<dbReference type="Pfam" id="PF02547">
    <property type="entry name" value="Queuosine_synth"/>
    <property type="match status" value="1"/>
</dbReference>
<evidence type="ECO:0000256" key="1">
    <source>
        <dbReference type="ARBA" id="ARBA00022490"/>
    </source>
</evidence>
<protein>
    <recommendedName>
        <fullName evidence="5">S-adenosylmethionine:tRNA ribosyltransferase-isomerase</fullName>
        <ecNumber evidence="5">2.4.99.17</ecNumber>
    </recommendedName>
    <alternativeName>
        <fullName evidence="5">Queuosine biosynthesis protein QueA</fullName>
    </alternativeName>
</protein>
<keyword evidence="7" id="KW-1185">Reference proteome</keyword>
<comment type="function">
    <text evidence="5">Transfers and isomerizes the ribose moiety from AdoMet to the 7-aminomethyl group of 7-deazaguanine (preQ1-tRNA) to give epoxyqueuosine (oQ-tRNA).</text>
</comment>
<gene>
    <name evidence="5 6" type="primary">queA</name>
    <name evidence="6" type="ORF">GCM10011340_26490</name>
</gene>
<evidence type="ECO:0000313" key="7">
    <source>
        <dbReference type="Proteomes" id="UP000658258"/>
    </source>
</evidence>
<proteinExistence type="inferred from homology"/>
<dbReference type="HAMAP" id="MF_00113">
    <property type="entry name" value="QueA"/>
    <property type="match status" value="1"/>
</dbReference>
<dbReference type="EC" id="2.4.99.17" evidence="5"/>
<evidence type="ECO:0000313" key="6">
    <source>
        <dbReference type="EMBL" id="GHE69249.1"/>
    </source>
</evidence>
<keyword evidence="4 5" id="KW-0671">Queuosine biosynthesis</keyword>
<keyword evidence="2 5" id="KW-0808">Transferase</keyword>